<dbReference type="OrthoDB" id="508787at2"/>
<dbReference type="EMBL" id="FOIB01000001">
    <property type="protein sequence ID" value="SET15305.1"/>
    <property type="molecule type" value="Genomic_DNA"/>
</dbReference>
<keyword evidence="4" id="KW-1185">Reference proteome</keyword>
<reference evidence="3 4" key="1">
    <citation type="submission" date="2016-10" db="EMBL/GenBank/DDBJ databases">
        <authorList>
            <person name="Varghese N."/>
            <person name="Submissions S."/>
        </authorList>
    </citation>
    <scope>NUCLEOTIDE SEQUENCE [LARGE SCALE GENOMIC DNA]</scope>
    <source>
        <strain evidence="3 4">DSM 16525</strain>
    </source>
</reference>
<evidence type="ECO:0000313" key="2">
    <source>
        <dbReference type="EMBL" id="GEN05194.1"/>
    </source>
</evidence>
<proteinExistence type="predicted"/>
<keyword evidence="1" id="KW-0472">Membrane</keyword>
<organism evidence="2 5">
    <name type="scientific">Myxococcus fulvus</name>
    <dbReference type="NCBI Taxonomy" id="33"/>
    <lineage>
        <taxon>Bacteria</taxon>
        <taxon>Pseudomonadati</taxon>
        <taxon>Myxococcota</taxon>
        <taxon>Myxococcia</taxon>
        <taxon>Myxococcales</taxon>
        <taxon>Cystobacterineae</taxon>
        <taxon>Myxococcaceae</taxon>
        <taxon>Myxococcus</taxon>
    </lineage>
</organism>
<dbReference type="RefSeq" id="WP_046711382.1">
    <property type="nucleotide sequence ID" value="NZ_BJXR01000006.1"/>
</dbReference>
<protein>
    <recommendedName>
        <fullName evidence="6">PhnA-like protein</fullName>
    </recommendedName>
</protein>
<keyword evidence="1" id="KW-1133">Transmembrane helix</keyword>
<dbReference type="AlphaFoldDB" id="A0A511STE0"/>
<dbReference type="Proteomes" id="UP000183760">
    <property type="component" value="Unassembled WGS sequence"/>
</dbReference>
<dbReference type="STRING" id="1334629.MFUL124B02_07215"/>
<gene>
    <name evidence="2" type="ORF">MFU01_02310</name>
    <name evidence="3" type="ORF">SAMN05443572_1011261</name>
</gene>
<evidence type="ECO:0000313" key="3">
    <source>
        <dbReference type="EMBL" id="SET15305.1"/>
    </source>
</evidence>
<feature type="transmembrane region" description="Helical" evidence="1">
    <location>
        <begin position="106"/>
        <end position="128"/>
    </location>
</feature>
<evidence type="ECO:0000256" key="1">
    <source>
        <dbReference type="SAM" id="Phobius"/>
    </source>
</evidence>
<evidence type="ECO:0000313" key="4">
    <source>
        <dbReference type="Proteomes" id="UP000183760"/>
    </source>
</evidence>
<feature type="transmembrane region" description="Helical" evidence="1">
    <location>
        <begin position="72"/>
        <end position="94"/>
    </location>
</feature>
<reference evidence="2 5" key="2">
    <citation type="submission" date="2019-07" db="EMBL/GenBank/DDBJ databases">
        <title>Whole genome shotgun sequence of Myxococcus fulvus NBRC 100333.</title>
        <authorList>
            <person name="Hosoyama A."/>
            <person name="Uohara A."/>
            <person name="Ohji S."/>
            <person name="Ichikawa N."/>
        </authorList>
    </citation>
    <scope>NUCLEOTIDE SEQUENCE [LARGE SCALE GENOMIC DNA]</scope>
    <source>
        <strain evidence="2 5">NBRC 100333</strain>
    </source>
</reference>
<dbReference type="EMBL" id="BJXR01000006">
    <property type="protein sequence ID" value="GEN05194.1"/>
    <property type="molecule type" value="Genomic_DNA"/>
</dbReference>
<keyword evidence="1" id="KW-0812">Transmembrane</keyword>
<feature type="transmembrane region" description="Helical" evidence="1">
    <location>
        <begin position="264"/>
        <end position="287"/>
    </location>
</feature>
<name>A0A511STE0_MYXFU</name>
<feature type="transmembrane region" description="Helical" evidence="1">
    <location>
        <begin position="28"/>
        <end position="52"/>
    </location>
</feature>
<comment type="caution">
    <text evidence="2">The sequence shown here is derived from an EMBL/GenBank/DDBJ whole genome shotgun (WGS) entry which is preliminary data.</text>
</comment>
<evidence type="ECO:0008006" key="6">
    <source>
        <dbReference type="Google" id="ProtNLM"/>
    </source>
</evidence>
<accession>A0A511STE0</accession>
<evidence type="ECO:0000313" key="5">
    <source>
        <dbReference type="Proteomes" id="UP000321514"/>
    </source>
</evidence>
<sequence>MATTIVEREKPGVISASAGTPFKLSWGAILGGTFVALGVLILLYSLGLALGLSSVDPSNPGSARSAGIGTGIWGLIAPLIALFAGGFVASRTAGVVDKGGGAMHGAVMWGLTTIAGVALMGMVISTIVGTAVRTATGVVGATGAAVAGAASQGDQVANAFGLDANDALGPVNERLRAEGKPAITANQLEAATKDIVTTAVRTGDVNRELLVGSIAENTRLSRQDSEDVANRVQGQIDAARAKVGQVGQQVQQGALVAADKSGRVFWGIFGALLLGLIASVLGAGLGVSKRQRVYAEGAISTPGTGTTTRREVYP</sequence>
<dbReference type="Proteomes" id="UP000321514">
    <property type="component" value="Unassembled WGS sequence"/>
</dbReference>